<comment type="function">
    <text evidence="6">May nick specific sequences that contain T:G mispairs resulting from m5C-deamination.</text>
</comment>
<dbReference type="NCBIfam" id="TIGR00632">
    <property type="entry name" value="vsr"/>
    <property type="match status" value="1"/>
</dbReference>
<evidence type="ECO:0000313" key="8">
    <source>
        <dbReference type="Proteomes" id="UP000297391"/>
    </source>
</evidence>
<proteinExistence type="inferred from homology"/>
<evidence type="ECO:0000256" key="2">
    <source>
        <dbReference type="ARBA" id="ARBA00022759"/>
    </source>
</evidence>
<evidence type="ECO:0000256" key="1">
    <source>
        <dbReference type="ARBA" id="ARBA00022722"/>
    </source>
</evidence>
<evidence type="ECO:0000256" key="5">
    <source>
        <dbReference type="ARBA" id="ARBA00023204"/>
    </source>
</evidence>
<dbReference type="GO" id="GO:0004519">
    <property type="term" value="F:endonuclease activity"/>
    <property type="evidence" value="ECO:0007669"/>
    <property type="project" value="UniProtKB-KW"/>
</dbReference>
<organism evidence="7 8">
    <name type="scientific">Pseudomonas kairouanensis</name>
    <dbReference type="NCBI Taxonomy" id="2293832"/>
    <lineage>
        <taxon>Bacteria</taxon>
        <taxon>Pseudomonadati</taxon>
        <taxon>Pseudomonadota</taxon>
        <taxon>Gammaproteobacteria</taxon>
        <taxon>Pseudomonadales</taxon>
        <taxon>Pseudomonadaceae</taxon>
        <taxon>Pseudomonas</taxon>
    </lineage>
</organism>
<dbReference type="Proteomes" id="UP000297391">
    <property type="component" value="Unassembled WGS sequence"/>
</dbReference>
<reference evidence="7 8" key="1">
    <citation type="journal article" date="2019" name="Syst. Appl. Microbiol.">
        <title>New species of pathogenic Pseudomonas isolated from citrus in Tunisia: Proposal of Pseudomonas kairouanensis sp. nov. and Pseudomonas nabeulensis sp. nov.</title>
        <authorList>
            <person name="Oueslati M."/>
            <person name="Mulet M."/>
            <person name="Gomila M."/>
            <person name="Berge O."/>
            <person name="Hajlaoui M.R."/>
            <person name="Lalucat J."/>
            <person name="Sadfi-Zouaoui N."/>
            <person name="Garcia-Valdes E."/>
        </authorList>
    </citation>
    <scope>NUCLEOTIDE SEQUENCE [LARGE SCALE GENOMIC DNA]</scope>
    <source>
        <strain evidence="7 8">KC12</strain>
    </source>
</reference>
<keyword evidence="5 6" id="KW-0234">DNA repair</keyword>
<dbReference type="PIRSF" id="PIRSF018267">
    <property type="entry name" value="VSR_endonuc"/>
    <property type="match status" value="1"/>
</dbReference>
<accession>A0A4Z0B0E0</accession>
<dbReference type="AlphaFoldDB" id="A0A4Z0B0E0"/>
<dbReference type="InterPro" id="IPR004603">
    <property type="entry name" value="DNA_mismatch_endonuc_vsr"/>
</dbReference>
<dbReference type="SUPFAM" id="SSF52980">
    <property type="entry name" value="Restriction endonuclease-like"/>
    <property type="match status" value="1"/>
</dbReference>
<evidence type="ECO:0000313" key="7">
    <source>
        <dbReference type="EMBL" id="TFY91824.1"/>
    </source>
</evidence>
<comment type="similarity">
    <text evidence="6">Belongs to the vsr family.</text>
</comment>
<dbReference type="EMBL" id="QUZU01000003">
    <property type="protein sequence ID" value="TFY91824.1"/>
    <property type="molecule type" value="Genomic_DNA"/>
</dbReference>
<keyword evidence="2 6" id="KW-0255">Endonuclease</keyword>
<keyword evidence="4 6" id="KW-0378">Hydrolase</keyword>
<protein>
    <recommendedName>
        <fullName evidence="6">Very short patch repair endonuclease</fullName>
        <ecNumber evidence="6">3.1.-.-</ecNumber>
    </recommendedName>
</protein>
<dbReference type="GO" id="GO:0006298">
    <property type="term" value="P:mismatch repair"/>
    <property type="evidence" value="ECO:0007669"/>
    <property type="project" value="UniProtKB-UniRule"/>
</dbReference>
<name>A0A4Z0B0E0_9PSED</name>
<evidence type="ECO:0000256" key="3">
    <source>
        <dbReference type="ARBA" id="ARBA00022763"/>
    </source>
</evidence>
<comment type="caution">
    <text evidence="7">The sequence shown here is derived from an EMBL/GenBank/DDBJ whole genome shotgun (WGS) entry which is preliminary data.</text>
</comment>
<dbReference type="InterPro" id="IPR011335">
    <property type="entry name" value="Restrct_endonuc-II-like"/>
</dbReference>
<dbReference type="GO" id="GO:0016787">
    <property type="term" value="F:hydrolase activity"/>
    <property type="evidence" value="ECO:0007669"/>
    <property type="project" value="UniProtKB-KW"/>
</dbReference>
<dbReference type="EC" id="3.1.-.-" evidence="6"/>
<dbReference type="Gene3D" id="3.40.960.10">
    <property type="entry name" value="VSR Endonuclease"/>
    <property type="match status" value="1"/>
</dbReference>
<dbReference type="OrthoDB" id="9801520at2"/>
<dbReference type="RefSeq" id="WP_135288160.1">
    <property type="nucleotide sequence ID" value="NZ_QUZU01000003.1"/>
</dbReference>
<keyword evidence="1 6" id="KW-0540">Nuclease</keyword>
<evidence type="ECO:0000256" key="6">
    <source>
        <dbReference type="PIRNR" id="PIRNR018267"/>
    </source>
</evidence>
<keyword evidence="8" id="KW-1185">Reference proteome</keyword>
<sequence>MCADILTPEERARMMGKIKGRNTKPEMAVRSLCHAMGLRFRLHRKDLPGSPDLVFPKYRLCLFVHGCFWHRHPGCKYAYTPKTRLDFWLPKLQRNVERDRKKEEALRALGWRVAVVWECEIRQPEKLRLHLLKLFGQH</sequence>
<evidence type="ECO:0000256" key="4">
    <source>
        <dbReference type="ARBA" id="ARBA00022801"/>
    </source>
</evidence>
<dbReference type="Pfam" id="PF03852">
    <property type="entry name" value="Vsr"/>
    <property type="match status" value="1"/>
</dbReference>
<dbReference type="CDD" id="cd00221">
    <property type="entry name" value="Vsr"/>
    <property type="match status" value="1"/>
</dbReference>
<gene>
    <name evidence="7" type="primary">vsr</name>
    <name evidence="7" type="ORF">DYL59_04930</name>
</gene>
<keyword evidence="3 6" id="KW-0227">DNA damage</keyword>